<dbReference type="InterPro" id="IPR041920">
    <property type="entry name" value="ROS/MUCR_sf"/>
</dbReference>
<comment type="caution">
    <text evidence="2">The sequence shown here is derived from an EMBL/GenBank/DDBJ whole genome shotgun (WGS) entry which is preliminary data.</text>
</comment>
<dbReference type="Pfam" id="PF05443">
    <property type="entry name" value="ROS_MUCR"/>
    <property type="match status" value="1"/>
</dbReference>
<sequence length="144" mass="15557">MSVTEDQVDYASLATHIVSAYVSNNPIPTAELPSLIASVHSSLQGVGTPAKTKPVVEKPEPAVPVRKSITPENIICLLDGKRFKSLKRHLRSKYDLSPEQYRAMFDLPADYPMVAPNYAAERSALAKKIGLGRQAGARRGSAAV</sequence>
<evidence type="ECO:0000313" key="3">
    <source>
        <dbReference type="Proteomes" id="UP001596060"/>
    </source>
</evidence>
<dbReference type="Proteomes" id="UP001596060">
    <property type="component" value="Unassembled WGS sequence"/>
</dbReference>
<organism evidence="2 3">
    <name type="scientific">Bosea massiliensis</name>
    <dbReference type="NCBI Taxonomy" id="151419"/>
    <lineage>
        <taxon>Bacteria</taxon>
        <taxon>Pseudomonadati</taxon>
        <taxon>Pseudomonadota</taxon>
        <taxon>Alphaproteobacteria</taxon>
        <taxon>Hyphomicrobiales</taxon>
        <taxon>Boseaceae</taxon>
        <taxon>Bosea</taxon>
    </lineage>
</organism>
<accession>A0ABW0P5I0</accession>
<dbReference type="InterPro" id="IPR008807">
    <property type="entry name" value="ROS_MUCR"/>
</dbReference>
<keyword evidence="3" id="KW-1185">Reference proteome</keyword>
<proteinExistence type="inferred from homology"/>
<reference evidence="3" key="1">
    <citation type="journal article" date="2019" name="Int. J. Syst. Evol. Microbiol.">
        <title>The Global Catalogue of Microorganisms (GCM) 10K type strain sequencing project: providing services to taxonomists for standard genome sequencing and annotation.</title>
        <authorList>
            <consortium name="The Broad Institute Genomics Platform"/>
            <consortium name="The Broad Institute Genome Sequencing Center for Infectious Disease"/>
            <person name="Wu L."/>
            <person name="Ma J."/>
        </authorList>
    </citation>
    <scope>NUCLEOTIDE SEQUENCE [LARGE SCALE GENOMIC DNA]</scope>
    <source>
        <strain evidence="3">CCUG 43117</strain>
    </source>
</reference>
<gene>
    <name evidence="2" type="ORF">ACFPN9_20375</name>
</gene>
<name>A0ABW0P5I0_9HYPH</name>
<comment type="similarity">
    <text evidence="1">Belongs to the ros/MucR family.</text>
</comment>
<dbReference type="EMBL" id="JBHSLU010000063">
    <property type="protein sequence ID" value="MFC5507603.1"/>
    <property type="molecule type" value="Genomic_DNA"/>
</dbReference>
<evidence type="ECO:0000256" key="1">
    <source>
        <dbReference type="ARBA" id="ARBA00007031"/>
    </source>
</evidence>
<evidence type="ECO:0000313" key="2">
    <source>
        <dbReference type="EMBL" id="MFC5507603.1"/>
    </source>
</evidence>
<dbReference type="RefSeq" id="WP_068077831.1">
    <property type="nucleotide sequence ID" value="NZ_JBHSLU010000063.1"/>
</dbReference>
<dbReference type="Gene3D" id="1.10.10.1550">
    <property type="entry name" value="ROS/MUCR transcriptional regulator protein"/>
    <property type="match status" value="1"/>
</dbReference>
<protein>
    <submittedName>
        <fullName evidence="2">MucR family transcriptional regulator</fullName>
    </submittedName>
</protein>